<comment type="caution">
    <text evidence="7">The sequence shown here is derived from an EMBL/GenBank/DDBJ whole genome shotgun (WGS) entry which is preliminary data.</text>
</comment>
<protein>
    <recommendedName>
        <fullName evidence="3">Glutamine--fructose-6-phosphate aminotransferase [isomerizing]</fullName>
        <ecNumber evidence="2">2.6.1.16</ecNumber>
    </recommendedName>
</protein>
<evidence type="ECO:0000313" key="7">
    <source>
        <dbReference type="EMBL" id="MDY0882073.1"/>
    </source>
</evidence>
<dbReference type="EMBL" id="JAXCLW010000001">
    <property type="protein sequence ID" value="MDY0882073.1"/>
    <property type="molecule type" value="Genomic_DNA"/>
</dbReference>
<dbReference type="SUPFAM" id="SSF53697">
    <property type="entry name" value="SIS domain"/>
    <property type="match status" value="1"/>
</dbReference>
<keyword evidence="4" id="KW-0032">Aminotransferase</keyword>
<accession>A0ABU5E6Z5</accession>
<comment type="catalytic activity">
    <reaction evidence="1">
        <text>D-fructose 6-phosphate + L-glutamine = D-glucosamine 6-phosphate + L-glutamate</text>
        <dbReference type="Rhea" id="RHEA:13237"/>
        <dbReference type="ChEBI" id="CHEBI:29985"/>
        <dbReference type="ChEBI" id="CHEBI:58359"/>
        <dbReference type="ChEBI" id="CHEBI:58725"/>
        <dbReference type="ChEBI" id="CHEBI:61527"/>
        <dbReference type="EC" id="2.6.1.16"/>
    </reaction>
</comment>
<keyword evidence="8" id="KW-1185">Reference proteome</keyword>
<dbReference type="Gene3D" id="3.40.50.10490">
    <property type="entry name" value="Glucose-6-phosphate isomerase like protein, domain 1"/>
    <property type="match status" value="2"/>
</dbReference>
<evidence type="ECO:0000256" key="1">
    <source>
        <dbReference type="ARBA" id="ARBA00001031"/>
    </source>
</evidence>
<keyword evidence="5" id="KW-0315">Glutamine amidotransferase</keyword>
<keyword evidence="4" id="KW-0808">Transferase</keyword>
<evidence type="ECO:0000256" key="5">
    <source>
        <dbReference type="ARBA" id="ARBA00022962"/>
    </source>
</evidence>
<feature type="domain" description="SIS" evidence="6">
    <location>
        <begin position="43"/>
        <end position="179"/>
    </location>
</feature>
<evidence type="ECO:0000259" key="6">
    <source>
        <dbReference type="PROSITE" id="PS51464"/>
    </source>
</evidence>
<dbReference type="CDD" id="cd05009">
    <property type="entry name" value="SIS_GlmS_GlmD_2"/>
    <property type="match status" value="1"/>
</dbReference>
<evidence type="ECO:0000313" key="8">
    <source>
        <dbReference type="Proteomes" id="UP001279642"/>
    </source>
</evidence>
<dbReference type="InterPro" id="IPR001347">
    <property type="entry name" value="SIS_dom"/>
</dbReference>
<gene>
    <name evidence="7" type="ORF">SMD27_04395</name>
</gene>
<organism evidence="7 8">
    <name type="scientific">Dongia soli</name>
    <dbReference type="NCBI Taxonomy" id="600628"/>
    <lineage>
        <taxon>Bacteria</taxon>
        <taxon>Pseudomonadati</taxon>
        <taxon>Pseudomonadota</taxon>
        <taxon>Alphaproteobacteria</taxon>
        <taxon>Rhodospirillales</taxon>
        <taxon>Dongiaceae</taxon>
        <taxon>Dongia</taxon>
    </lineage>
</organism>
<proteinExistence type="predicted"/>
<name>A0ABU5E6Z5_9PROT</name>
<dbReference type="PANTHER" id="PTHR10937:SF0">
    <property type="entry name" value="GLUTAMINE--FRUCTOSE-6-PHOSPHATE TRANSAMINASE (ISOMERIZING)"/>
    <property type="match status" value="1"/>
</dbReference>
<dbReference type="PANTHER" id="PTHR10937">
    <property type="entry name" value="GLUCOSAMINE--FRUCTOSE-6-PHOSPHATE AMINOTRANSFERASE, ISOMERIZING"/>
    <property type="match status" value="1"/>
</dbReference>
<dbReference type="PROSITE" id="PS51464">
    <property type="entry name" value="SIS"/>
    <property type="match status" value="1"/>
</dbReference>
<evidence type="ECO:0000256" key="3">
    <source>
        <dbReference type="ARBA" id="ARBA00016090"/>
    </source>
</evidence>
<evidence type="ECO:0000256" key="4">
    <source>
        <dbReference type="ARBA" id="ARBA00022576"/>
    </source>
</evidence>
<reference evidence="7 8" key="1">
    <citation type="journal article" date="2016" name="Antonie Van Leeuwenhoek">
        <title>Dongia soli sp. nov., isolated from soil from Dokdo, Korea.</title>
        <authorList>
            <person name="Kim D.U."/>
            <person name="Lee H."/>
            <person name="Kim H."/>
            <person name="Kim S.G."/>
            <person name="Ka J.O."/>
        </authorList>
    </citation>
    <scope>NUCLEOTIDE SEQUENCE [LARGE SCALE GENOMIC DNA]</scope>
    <source>
        <strain evidence="7 8">D78</strain>
    </source>
</reference>
<dbReference type="RefSeq" id="WP_320507105.1">
    <property type="nucleotide sequence ID" value="NZ_JAXCLW010000001.1"/>
</dbReference>
<dbReference type="InterPro" id="IPR035490">
    <property type="entry name" value="GlmS/FrlB_SIS"/>
</dbReference>
<evidence type="ECO:0000256" key="2">
    <source>
        <dbReference type="ARBA" id="ARBA00012916"/>
    </source>
</evidence>
<sequence>MTTPGSSAAGIPAGLAALNREMSKQHRDALDSYNANGEVAVKIAASVKRTKRLILLGMGGSQAVNRMAEPDYRACGIRCLALPLSEQLYTPIDLTDATLIITSQSGESAEVHRLFDGIGKREDVFGLTLEGGSTLAKICPSLIGAGGSEKAFAATRSLLISLALHQRVLAELGADPAAALRILQAPVDPDISAAADTLQNCETIVFSGRGLRGLAEGAALGAMELARMPAYALEGGQFRHGPLEILGPKVGVVVVRGDEPAAALCDDLARQTVAAGSPTVLIDASGQDSQSGALQISVGHAKDLAANLALLPPAQRLVIEIARRRVADVGTPIRSGKVTRVE</sequence>
<dbReference type="InterPro" id="IPR046348">
    <property type="entry name" value="SIS_dom_sf"/>
</dbReference>
<dbReference type="Proteomes" id="UP001279642">
    <property type="component" value="Unassembled WGS sequence"/>
</dbReference>
<dbReference type="EC" id="2.6.1.16" evidence="2"/>